<feature type="transmembrane region" description="Helical" evidence="2">
    <location>
        <begin position="20"/>
        <end position="38"/>
    </location>
</feature>
<dbReference type="InterPro" id="IPR039342">
    <property type="entry name" value="TGD2-like"/>
</dbReference>
<dbReference type="Proteomes" id="UP000217507">
    <property type="component" value="Chromosome"/>
</dbReference>
<dbReference type="AlphaFoldDB" id="A0A1Z4KQ83"/>
<reference evidence="4 5" key="1">
    <citation type="submission" date="2017-06" db="EMBL/GenBank/DDBJ databases">
        <title>Genome sequencing of cyanobaciteial culture collection at National Institute for Environmental Studies (NIES).</title>
        <authorList>
            <person name="Hirose Y."/>
            <person name="Shimura Y."/>
            <person name="Fujisawa T."/>
            <person name="Nakamura Y."/>
            <person name="Kawachi M."/>
        </authorList>
    </citation>
    <scope>NUCLEOTIDE SEQUENCE [LARGE SCALE GENOMIC DNA]</scope>
    <source>
        <strain evidence="4 5">NIES-23</strain>
    </source>
</reference>
<gene>
    <name evidence="4" type="ORF">NIES23_39680</name>
</gene>
<evidence type="ECO:0000313" key="4">
    <source>
        <dbReference type="EMBL" id="BAY71152.1"/>
    </source>
</evidence>
<name>A0A1Z4KQ83_ANAVA</name>
<evidence type="ECO:0000256" key="1">
    <source>
        <dbReference type="SAM" id="MobiDB-lite"/>
    </source>
</evidence>
<evidence type="ECO:0000313" key="5">
    <source>
        <dbReference type="Proteomes" id="UP000217507"/>
    </source>
</evidence>
<sequence length="476" mass="51630">MRDLITNRFTSQRTLREGSVGLLFLLGLGAFGVILLWLNRYTAAGSSYKAVVEFANAGGMQRGATVRYRGVKVGRISQIQPGPNAVEVEIEFAQSNLIIPRDVVIEANQTGLISESIIDITPKSSLPTGQTLPKPLDKNCDNSLIICNNSRLKGQIGISVDALIRSSTDFANTYTNPEFYQRVNRLLETSAQAATSVAALTQDFRGLTKSFQGQLGTFASTANTVQRATNELTVSTTKTVNQFGITADKFGTTATQASRLLSDLNSLLNTNRSSLVSALNNITETSNQLRLTVTNLSPSLNRLTQGELIKNLEALSANAAQASANLRNATESLNDPKNAVLLQQTLDSARLTFENTQKITSDLDELTGDPNFRQNLRQLVNGLSGLVSSTDQIEQQAKLATTLESMKAAADKPNITIPSLATHPSSNAVTIANNQPQVSSQEKLLQQLRDYAEQGSGEDKKQGSREQREELMKTDY</sequence>
<dbReference type="EMBL" id="AP018216">
    <property type="protein sequence ID" value="BAY71152.1"/>
    <property type="molecule type" value="Genomic_DNA"/>
</dbReference>
<dbReference type="Pfam" id="PF02470">
    <property type="entry name" value="MlaD"/>
    <property type="match status" value="1"/>
</dbReference>
<protein>
    <recommendedName>
        <fullName evidence="3">Mce/MlaD domain-containing protein</fullName>
    </recommendedName>
</protein>
<keyword evidence="2" id="KW-0812">Transmembrane</keyword>
<feature type="compositionally biased region" description="Basic and acidic residues" evidence="1">
    <location>
        <begin position="457"/>
        <end position="476"/>
    </location>
</feature>
<evidence type="ECO:0000256" key="2">
    <source>
        <dbReference type="SAM" id="Phobius"/>
    </source>
</evidence>
<keyword evidence="2" id="KW-1133">Transmembrane helix</keyword>
<dbReference type="PANTHER" id="PTHR34675">
    <property type="entry name" value="PROTEIN TRIGALACTOSYLDIACYLGLYCEROL 2, CHLOROPLASTIC"/>
    <property type="match status" value="1"/>
</dbReference>
<keyword evidence="2" id="KW-0472">Membrane</keyword>
<evidence type="ECO:0000259" key="3">
    <source>
        <dbReference type="Pfam" id="PF02470"/>
    </source>
</evidence>
<accession>A0A1Z4KQ83</accession>
<dbReference type="InterPro" id="IPR003399">
    <property type="entry name" value="Mce/MlaD"/>
</dbReference>
<organism evidence="4 5">
    <name type="scientific">Trichormus variabilis NIES-23</name>
    <dbReference type="NCBI Taxonomy" id="1973479"/>
    <lineage>
        <taxon>Bacteria</taxon>
        <taxon>Bacillati</taxon>
        <taxon>Cyanobacteriota</taxon>
        <taxon>Cyanophyceae</taxon>
        <taxon>Nostocales</taxon>
        <taxon>Nostocaceae</taxon>
        <taxon>Trichormus</taxon>
    </lineage>
</organism>
<feature type="domain" description="Mce/MlaD" evidence="3">
    <location>
        <begin position="47"/>
        <end position="122"/>
    </location>
</feature>
<proteinExistence type="predicted"/>
<feature type="region of interest" description="Disordered" evidence="1">
    <location>
        <begin position="451"/>
        <end position="476"/>
    </location>
</feature>
<dbReference type="PANTHER" id="PTHR34675:SF1">
    <property type="entry name" value="PROTEIN TRIGALACTOSYLDIACYLGLYCEROL 2, CHLOROPLASTIC"/>
    <property type="match status" value="1"/>
</dbReference>